<protein>
    <submittedName>
        <fullName evidence="3">VanZ family protein</fullName>
    </submittedName>
</protein>
<sequence length="172" mass="19282">MRSSTKDNLFIGLALVIMGVLFYSSSQPYEEQSVTPLLNQLLAKEPLKNLLSGIHFTYASGEVSIDALGYSEFIEFFIRKAAHFGTYFLLGLFWFLGLKNKMTSISLAAFISWLLATGYAALDEFHQGITPNRTPLLQDVTLDSVGALTAIGLALLFFVFHKNKKRTKKNYR</sequence>
<dbReference type="InterPro" id="IPR016747">
    <property type="entry name" value="Phosphotransbutyrylase"/>
</dbReference>
<dbReference type="InterPro" id="IPR006976">
    <property type="entry name" value="VanZ-like"/>
</dbReference>
<name>A0ABW4NP11_9LACT</name>
<evidence type="ECO:0000313" key="4">
    <source>
        <dbReference type="Proteomes" id="UP001597285"/>
    </source>
</evidence>
<keyword evidence="1" id="KW-0472">Membrane</keyword>
<gene>
    <name evidence="3" type="ORF">ACFSBK_10015</name>
</gene>
<proteinExistence type="predicted"/>
<keyword evidence="1" id="KW-1133">Transmembrane helix</keyword>
<dbReference type="NCBIfam" id="NF037970">
    <property type="entry name" value="vanZ_1"/>
    <property type="match status" value="1"/>
</dbReference>
<dbReference type="PIRSF" id="PIRSF019083">
    <property type="entry name" value="UCP019083_VanZ"/>
    <property type="match status" value="1"/>
</dbReference>
<feature type="transmembrane region" description="Helical" evidence="1">
    <location>
        <begin position="105"/>
        <end position="122"/>
    </location>
</feature>
<evidence type="ECO:0000256" key="1">
    <source>
        <dbReference type="SAM" id="Phobius"/>
    </source>
</evidence>
<accession>A0ABW4NP11</accession>
<organism evidence="3 4">
    <name type="scientific">Carnobacterium antarcticum</name>
    <dbReference type="NCBI Taxonomy" id="2126436"/>
    <lineage>
        <taxon>Bacteria</taxon>
        <taxon>Bacillati</taxon>
        <taxon>Bacillota</taxon>
        <taxon>Bacilli</taxon>
        <taxon>Lactobacillales</taxon>
        <taxon>Carnobacteriaceae</taxon>
        <taxon>Carnobacterium</taxon>
    </lineage>
</organism>
<evidence type="ECO:0000259" key="2">
    <source>
        <dbReference type="Pfam" id="PF04892"/>
    </source>
</evidence>
<reference evidence="4" key="1">
    <citation type="journal article" date="2019" name="Int. J. Syst. Evol. Microbiol.">
        <title>The Global Catalogue of Microorganisms (GCM) 10K type strain sequencing project: providing services to taxonomists for standard genome sequencing and annotation.</title>
        <authorList>
            <consortium name="The Broad Institute Genomics Platform"/>
            <consortium name="The Broad Institute Genome Sequencing Center for Infectious Disease"/>
            <person name="Wu L."/>
            <person name="Ma J."/>
        </authorList>
    </citation>
    <scope>NUCLEOTIDE SEQUENCE [LARGE SCALE GENOMIC DNA]</scope>
    <source>
        <strain evidence="4">KCTC 42143</strain>
    </source>
</reference>
<dbReference type="RefSeq" id="WP_058920100.1">
    <property type="nucleotide sequence ID" value="NZ_JBHSQC010000006.1"/>
</dbReference>
<dbReference type="Pfam" id="PF04892">
    <property type="entry name" value="VanZ"/>
    <property type="match status" value="1"/>
</dbReference>
<dbReference type="Proteomes" id="UP001597285">
    <property type="component" value="Unassembled WGS sequence"/>
</dbReference>
<feature type="transmembrane region" description="Helical" evidence="1">
    <location>
        <begin position="81"/>
        <end position="98"/>
    </location>
</feature>
<comment type="caution">
    <text evidence="3">The sequence shown here is derived from an EMBL/GenBank/DDBJ whole genome shotgun (WGS) entry which is preliminary data.</text>
</comment>
<evidence type="ECO:0000313" key="3">
    <source>
        <dbReference type="EMBL" id="MFD1800178.1"/>
    </source>
</evidence>
<feature type="domain" description="VanZ-like" evidence="2">
    <location>
        <begin position="10"/>
        <end position="157"/>
    </location>
</feature>
<feature type="transmembrane region" description="Helical" evidence="1">
    <location>
        <begin position="142"/>
        <end position="160"/>
    </location>
</feature>
<keyword evidence="1" id="KW-0812">Transmembrane</keyword>
<keyword evidence="4" id="KW-1185">Reference proteome</keyword>
<dbReference type="EMBL" id="JBHUFF010000018">
    <property type="protein sequence ID" value="MFD1800178.1"/>
    <property type="molecule type" value="Genomic_DNA"/>
</dbReference>